<proteinExistence type="inferred from homology"/>
<dbReference type="GO" id="GO:0009090">
    <property type="term" value="P:homoserine biosynthetic process"/>
    <property type="evidence" value="ECO:0007669"/>
    <property type="project" value="TreeGrafter"/>
</dbReference>
<dbReference type="NCBIfam" id="NF004938">
    <property type="entry name" value="PRK06291.1"/>
    <property type="match status" value="1"/>
</dbReference>
<comment type="catalytic activity">
    <reaction evidence="6 7">
        <text>L-aspartate + ATP = 4-phospho-L-aspartate + ADP</text>
        <dbReference type="Rhea" id="RHEA:23776"/>
        <dbReference type="ChEBI" id="CHEBI:29991"/>
        <dbReference type="ChEBI" id="CHEBI:30616"/>
        <dbReference type="ChEBI" id="CHEBI:57535"/>
        <dbReference type="ChEBI" id="CHEBI:456216"/>
        <dbReference type="EC" id="2.7.2.4"/>
    </reaction>
</comment>
<dbReference type="UniPathway" id="UPA00051">
    <property type="reaction ID" value="UER00462"/>
</dbReference>
<dbReference type="GO" id="GO:0005524">
    <property type="term" value="F:ATP binding"/>
    <property type="evidence" value="ECO:0007669"/>
    <property type="project" value="UniProtKB-KW"/>
</dbReference>
<name>A0A497EM76_9CREN</name>
<dbReference type="AlphaFoldDB" id="A0A497EM76"/>
<dbReference type="SUPFAM" id="SSF55021">
    <property type="entry name" value="ACT-like"/>
    <property type="match status" value="2"/>
</dbReference>
<feature type="domain" description="ACT" evidence="10">
    <location>
        <begin position="320"/>
        <end position="392"/>
    </location>
</feature>
<dbReference type="Pfam" id="PF00696">
    <property type="entry name" value="AA_kinase"/>
    <property type="match status" value="1"/>
</dbReference>
<evidence type="ECO:0000259" key="10">
    <source>
        <dbReference type="PROSITE" id="PS51671"/>
    </source>
</evidence>
<organism evidence="11 12">
    <name type="scientific">Thermoproteota archaeon</name>
    <dbReference type="NCBI Taxonomy" id="2056631"/>
    <lineage>
        <taxon>Archaea</taxon>
        <taxon>Thermoproteota</taxon>
    </lineage>
</organism>
<dbReference type="InterPro" id="IPR036393">
    <property type="entry name" value="AceGlu_kinase-like_sf"/>
</dbReference>
<dbReference type="Gene3D" id="3.30.2130.10">
    <property type="entry name" value="VC0802-like"/>
    <property type="match status" value="1"/>
</dbReference>
<dbReference type="Proteomes" id="UP000278475">
    <property type="component" value="Unassembled WGS sequence"/>
</dbReference>
<reference evidence="11 12" key="1">
    <citation type="submission" date="2018-06" db="EMBL/GenBank/DDBJ databases">
        <title>Extensive metabolic versatility and redundancy in microbially diverse, dynamic hydrothermal sediments.</title>
        <authorList>
            <person name="Dombrowski N."/>
            <person name="Teske A."/>
            <person name="Baker B.J."/>
        </authorList>
    </citation>
    <scope>NUCLEOTIDE SEQUENCE [LARGE SCALE GENOMIC DNA]</scope>
    <source>
        <strain evidence="11">B66_G16</strain>
    </source>
</reference>
<dbReference type="PANTHER" id="PTHR21499:SF59">
    <property type="entry name" value="ASPARTOKINASE"/>
    <property type="match status" value="1"/>
</dbReference>
<evidence type="ECO:0000256" key="1">
    <source>
        <dbReference type="ARBA" id="ARBA00010122"/>
    </source>
</evidence>
<dbReference type="InterPro" id="IPR005260">
    <property type="entry name" value="Asp_kin_monofn"/>
</dbReference>
<keyword evidence="8" id="KW-0028">Amino-acid biosynthesis</keyword>
<evidence type="ECO:0000256" key="5">
    <source>
        <dbReference type="ARBA" id="ARBA00022840"/>
    </source>
</evidence>
<dbReference type="InterPro" id="IPR054352">
    <property type="entry name" value="ACT_Aspartokinase"/>
</dbReference>
<dbReference type="CDD" id="cd04924">
    <property type="entry name" value="ACT_AK-Arch_2"/>
    <property type="match status" value="1"/>
</dbReference>
<dbReference type="InterPro" id="IPR001048">
    <property type="entry name" value="Asp/Glu/Uridylate_kinase"/>
</dbReference>
<keyword evidence="3" id="KW-0547">Nucleotide-binding</keyword>
<evidence type="ECO:0000256" key="4">
    <source>
        <dbReference type="ARBA" id="ARBA00022777"/>
    </source>
</evidence>
<keyword evidence="4 7" id="KW-0418">Kinase</keyword>
<dbReference type="Gene3D" id="3.40.1160.10">
    <property type="entry name" value="Acetylglutamate kinase-like"/>
    <property type="match status" value="1"/>
</dbReference>
<feature type="coiled-coil region" evidence="9">
    <location>
        <begin position="50"/>
        <end position="77"/>
    </location>
</feature>
<evidence type="ECO:0000256" key="8">
    <source>
        <dbReference type="RuleBase" id="RU004249"/>
    </source>
</evidence>
<dbReference type="InterPro" id="IPR001341">
    <property type="entry name" value="Asp_kinase"/>
</dbReference>
<comment type="similarity">
    <text evidence="1 7">Belongs to the aspartokinase family.</text>
</comment>
<dbReference type="UniPathway" id="UPA00034">
    <property type="reaction ID" value="UER00015"/>
</dbReference>
<dbReference type="EMBL" id="QMQV01000084">
    <property type="protein sequence ID" value="RLE48260.1"/>
    <property type="molecule type" value="Genomic_DNA"/>
</dbReference>
<comment type="pathway">
    <text evidence="8">Amino-acid biosynthesis; L-methionine biosynthesis via de novo pathway; L-homoserine from L-aspartate: step 1/3.</text>
</comment>
<dbReference type="EC" id="2.7.2.4" evidence="7"/>
<keyword evidence="2 7" id="KW-0808">Transferase</keyword>
<comment type="pathway">
    <text evidence="8">Amino-acid biosynthesis; L-lysine biosynthesis via DAP pathway; (S)-tetrahydrodipicolinate from L-aspartate: step 1/4.</text>
</comment>
<comment type="caution">
    <text evidence="11">The sequence shown here is derived from an EMBL/GenBank/DDBJ whole genome shotgun (WGS) entry which is preliminary data.</text>
</comment>
<evidence type="ECO:0000256" key="9">
    <source>
        <dbReference type="SAM" id="Coils"/>
    </source>
</evidence>
<dbReference type="GO" id="GO:0009088">
    <property type="term" value="P:threonine biosynthetic process"/>
    <property type="evidence" value="ECO:0007669"/>
    <property type="project" value="UniProtKB-UniPathway"/>
</dbReference>
<gene>
    <name evidence="11" type="ORF">DRJ31_07605</name>
</gene>
<dbReference type="Gene3D" id="3.30.70.260">
    <property type="match status" value="1"/>
</dbReference>
<accession>A0A497EM76</accession>
<evidence type="ECO:0000256" key="3">
    <source>
        <dbReference type="ARBA" id="ARBA00022741"/>
    </source>
</evidence>
<dbReference type="CDD" id="cd04921">
    <property type="entry name" value="ACT_AKi-HSDH-ThrA-like_1"/>
    <property type="match status" value="1"/>
</dbReference>
<dbReference type="GO" id="GO:0004072">
    <property type="term" value="F:aspartate kinase activity"/>
    <property type="evidence" value="ECO:0007669"/>
    <property type="project" value="UniProtKB-EC"/>
</dbReference>
<keyword evidence="9" id="KW-0175">Coiled coil</keyword>
<dbReference type="UniPathway" id="UPA00050">
    <property type="reaction ID" value="UER00461"/>
</dbReference>
<sequence>MKFGGVLMDGADNIKRSAKLVVDQLKKGDKVIVVVSAMSGVTDSLFNLARKAVTGEMDEVERVVSDIEQQHIKAAEQLATPELLPALKAEIRDLTASLSQILTSVSYLKELTDRSLDLIASFGERLSAPLMWAALTSQGVKSIHLTGGEAGIVTTSDFGAAKPIMSITERKVKEKLLPLLNQGYTPVVTGFIAADVNGVITTLGRGGSDYTATILAAALRADEVWIWKDVDGVMTADPKIVKNAKSIRSLSYDEAMELAYFGAKVLHPLTVTPGQELNIPIRIKNAFNPEFEGTVIFSIGSKDRVVKAVTSIKNTAIITVGGAGMVGVPSVVARTFEALAKENVDVLMISQSSSMANISIVIQKKDLDKALEALKREFKEGNLVKEISVKDGVSVVAVVGEGMKGTPGVAAKVFSAVAERGVNVLMISQGSSELNISFAIEEKDLITAVNAVHAAFKLGES</sequence>
<protein>
    <recommendedName>
        <fullName evidence="7">Aspartokinase</fullName>
        <ecNumber evidence="7">2.7.2.4</ecNumber>
    </recommendedName>
</protein>
<dbReference type="PANTHER" id="PTHR21499">
    <property type="entry name" value="ASPARTATE KINASE"/>
    <property type="match status" value="1"/>
</dbReference>
<feature type="domain" description="ACT" evidence="10">
    <location>
        <begin position="398"/>
        <end position="461"/>
    </location>
</feature>
<dbReference type="NCBIfam" id="TIGR00656">
    <property type="entry name" value="asp_kin_monofn"/>
    <property type="match status" value="1"/>
</dbReference>
<keyword evidence="5" id="KW-0067">ATP-binding</keyword>
<dbReference type="FunFam" id="3.30.2130.10:FF:000001">
    <property type="entry name" value="Bifunctional aspartokinase/homoserine dehydrogenase"/>
    <property type="match status" value="1"/>
</dbReference>
<comment type="pathway">
    <text evidence="8">Amino-acid biosynthesis; L-threonine biosynthesis; L-threonine from L-aspartate: step 1/5.</text>
</comment>
<dbReference type="SUPFAM" id="SSF53633">
    <property type="entry name" value="Carbamate kinase-like"/>
    <property type="match status" value="1"/>
</dbReference>
<dbReference type="GO" id="GO:0005829">
    <property type="term" value="C:cytosol"/>
    <property type="evidence" value="ECO:0007669"/>
    <property type="project" value="TreeGrafter"/>
</dbReference>
<evidence type="ECO:0000313" key="11">
    <source>
        <dbReference type="EMBL" id="RLE48260.1"/>
    </source>
</evidence>
<evidence type="ECO:0000313" key="12">
    <source>
        <dbReference type="Proteomes" id="UP000278475"/>
    </source>
</evidence>
<dbReference type="InterPro" id="IPR045865">
    <property type="entry name" value="ACT-like_dom_sf"/>
</dbReference>
<dbReference type="PIRSF" id="PIRSF000726">
    <property type="entry name" value="Asp_kin"/>
    <property type="match status" value="1"/>
</dbReference>
<dbReference type="Pfam" id="PF22468">
    <property type="entry name" value="ACT_9"/>
    <property type="match status" value="2"/>
</dbReference>
<dbReference type="NCBIfam" id="TIGR00657">
    <property type="entry name" value="asp_kinases"/>
    <property type="match status" value="1"/>
</dbReference>
<evidence type="ECO:0000256" key="2">
    <source>
        <dbReference type="ARBA" id="ARBA00022679"/>
    </source>
</evidence>
<evidence type="ECO:0000256" key="6">
    <source>
        <dbReference type="ARBA" id="ARBA00047872"/>
    </source>
</evidence>
<dbReference type="GO" id="GO:0009089">
    <property type="term" value="P:lysine biosynthetic process via diaminopimelate"/>
    <property type="evidence" value="ECO:0007669"/>
    <property type="project" value="UniProtKB-UniPathway"/>
</dbReference>
<dbReference type="PROSITE" id="PS51671">
    <property type="entry name" value="ACT"/>
    <property type="match status" value="2"/>
</dbReference>
<evidence type="ECO:0000256" key="7">
    <source>
        <dbReference type="RuleBase" id="RU003448"/>
    </source>
</evidence>
<dbReference type="InterPro" id="IPR002912">
    <property type="entry name" value="ACT_dom"/>
</dbReference>